<accession>A0A8X8Y7Y4</accession>
<feature type="region of interest" description="Disordered" evidence="1">
    <location>
        <begin position="1093"/>
        <end position="1137"/>
    </location>
</feature>
<feature type="region of interest" description="Disordered" evidence="1">
    <location>
        <begin position="157"/>
        <end position="190"/>
    </location>
</feature>
<feature type="compositionally biased region" description="Polar residues" evidence="1">
    <location>
        <begin position="1095"/>
        <end position="1105"/>
    </location>
</feature>
<feature type="compositionally biased region" description="Low complexity" evidence="1">
    <location>
        <begin position="2153"/>
        <end position="2163"/>
    </location>
</feature>
<name>A0A8X8Y7Y4_SALSN</name>
<feature type="compositionally biased region" description="Basic and acidic residues" evidence="1">
    <location>
        <begin position="602"/>
        <end position="612"/>
    </location>
</feature>
<feature type="region of interest" description="Disordered" evidence="1">
    <location>
        <begin position="1289"/>
        <end position="1309"/>
    </location>
</feature>
<dbReference type="SMART" id="SM00743">
    <property type="entry name" value="Agenet"/>
    <property type="match status" value="2"/>
</dbReference>
<dbReference type="PANTHER" id="PTHR48429">
    <property type="entry name" value="AGENET DOMAIN-CONTAINING PROTEIN"/>
    <property type="match status" value="1"/>
</dbReference>
<feature type="compositionally biased region" description="Basic and acidic residues" evidence="1">
    <location>
        <begin position="885"/>
        <end position="897"/>
    </location>
</feature>
<feature type="compositionally biased region" description="Polar residues" evidence="1">
    <location>
        <begin position="1117"/>
        <end position="1136"/>
    </location>
</feature>
<feature type="region of interest" description="Disordered" evidence="1">
    <location>
        <begin position="1866"/>
        <end position="1891"/>
    </location>
</feature>
<dbReference type="Proteomes" id="UP000298416">
    <property type="component" value="Unassembled WGS sequence"/>
</dbReference>
<feature type="compositionally biased region" description="Polar residues" evidence="1">
    <location>
        <begin position="855"/>
        <end position="870"/>
    </location>
</feature>
<evidence type="ECO:0000313" key="3">
    <source>
        <dbReference type="EMBL" id="KAG6427761.1"/>
    </source>
</evidence>
<reference evidence="3" key="1">
    <citation type="submission" date="2018-01" db="EMBL/GenBank/DDBJ databases">
        <authorList>
            <person name="Mao J.F."/>
        </authorList>
    </citation>
    <scope>NUCLEOTIDE SEQUENCE</scope>
    <source>
        <strain evidence="3">Huo1</strain>
        <tissue evidence="3">Leaf</tissue>
    </source>
</reference>
<feature type="region of interest" description="Disordered" evidence="1">
    <location>
        <begin position="477"/>
        <end position="650"/>
    </location>
</feature>
<reference evidence="3" key="2">
    <citation type="submission" date="2020-08" db="EMBL/GenBank/DDBJ databases">
        <title>Plant Genome Project.</title>
        <authorList>
            <person name="Zhang R.-G."/>
        </authorList>
    </citation>
    <scope>NUCLEOTIDE SEQUENCE</scope>
    <source>
        <strain evidence="3">Huo1</strain>
        <tissue evidence="3">Leaf</tissue>
    </source>
</reference>
<feature type="compositionally biased region" description="Basic and acidic residues" evidence="1">
    <location>
        <begin position="2006"/>
        <end position="2017"/>
    </location>
</feature>
<feature type="region of interest" description="Disordered" evidence="1">
    <location>
        <begin position="1650"/>
        <end position="1669"/>
    </location>
</feature>
<organism evidence="3">
    <name type="scientific">Salvia splendens</name>
    <name type="common">Scarlet sage</name>
    <dbReference type="NCBI Taxonomy" id="180675"/>
    <lineage>
        <taxon>Eukaryota</taxon>
        <taxon>Viridiplantae</taxon>
        <taxon>Streptophyta</taxon>
        <taxon>Embryophyta</taxon>
        <taxon>Tracheophyta</taxon>
        <taxon>Spermatophyta</taxon>
        <taxon>Magnoliopsida</taxon>
        <taxon>eudicotyledons</taxon>
        <taxon>Gunneridae</taxon>
        <taxon>Pentapetalae</taxon>
        <taxon>asterids</taxon>
        <taxon>lamiids</taxon>
        <taxon>Lamiales</taxon>
        <taxon>Lamiaceae</taxon>
        <taxon>Nepetoideae</taxon>
        <taxon>Mentheae</taxon>
        <taxon>Salviinae</taxon>
        <taxon>Salvia</taxon>
        <taxon>Salvia subgen. Calosphace</taxon>
        <taxon>core Calosphace</taxon>
    </lineage>
</organism>
<feature type="compositionally biased region" description="Basic and acidic residues" evidence="1">
    <location>
        <begin position="1866"/>
        <end position="1883"/>
    </location>
</feature>
<feature type="compositionally biased region" description="Low complexity" evidence="1">
    <location>
        <begin position="2041"/>
        <end position="2052"/>
    </location>
</feature>
<evidence type="ECO:0000256" key="1">
    <source>
        <dbReference type="SAM" id="MobiDB-lite"/>
    </source>
</evidence>
<feature type="compositionally biased region" description="Basic and acidic residues" evidence="1">
    <location>
        <begin position="174"/>
        <end position="186"/>
    </location>
</feature>
<feature type="compositionally biased region" description="Basic and acidic residues" evidence="1">
    <location>
        <begin position="505"/>
        <end position="521"/>
    </location>
</feature>
<dbReference type="CDD" id="cd20403">
    <property type="entry name" value="Tudor_Agenet_FMRP-like_rpt2"/>
    <property type="match status" value="1"/>
</dbReference>
<feature type="region of interest" description="Disordered" evidence="1">
    <location>
        <begin position="847"/>
        <end position="899"/>
    </location>
</feature>
<protein>
    <recommendedName>
        <fullName evidence="2">Agenet domain-containing protein</fullName>
    </recommendedName>
</protein>
<feature type="region of interest" description="Disordered" evidence="1">
    <location>
        <begin position="932"/>
        <end position="995"/>
    </location>
</feature>
<feature type="domain" description="Agenet" evidence="2">
    <location>
        <begin position="1709"/>
        <end position="1776"/>
    </location>
</feature>
<proteinExistence type="predicted"/>
<feature type="region of interest" description="Disordered" evidence="1">
    <location>
        <begin position="674"/>
        <end position="705"/>
    </location>
</feature>
<keyword evidence="4" id="KW-1185">Reference proteome</keyword>
<dbReference type="InterPro" id="IPR014002">
    <property type="entry name" value="Agenet_dom_plant"/>
</dbReference>
<dbReference type="InterPro" id="IPR008395">
    <property type="entry name" value="Agenet-like_dom"/>
</dbReference>
<feature type="compositionally biased region" description="Basic and acidic residues" evidence="1">
    <location>
        <begin position="674"/>
        <end position="691"/>
    </location>
</feature>
<evidence type="ECO:0000313" key="4">
    <source>
        <dbReference type="Proteomes" id="UP000298416"/>
    </source>
</evidence>
<gene>
    <name evidence="3" type="ORF">SASPL_112008</name>
</gene>
<feature type="region of interest" description="Disordered" evidence="1">
    <location>
        <begin position="1617"/>
        <end position="1644"/>
    </location>
</feature>
<dbReference type="Pfam" id="PF05641">
    <property type="entry name" value="Agenet"/>
    <property type="match status" value="1"/>
</dbReference>
<comment type="caution">
    <text evidence="3">The sequence shown here is derived from an EMBL/GenBank/DDBJ whole genome shotgun (WGS) entry which is preliminary data.</text>
</comment>
<dbReference type="PANTHER" id="PTHR48429:SF1">
    <property type="entry name" value="AGENET DOMAIN-CONTAINING PROTEIN"/>
    <property type="match status" value="1"/>
</dbReference>
<feature type="compositionally biased region" description="Low complexity" evidence="1">
    <location>
        <begin position="486"/>
        <end position="497"/>
    </location>
</feature>
<feature type="compositionally biased region" description="Polar residues" evidence="1">
    <location>
        <begin position="1617"/>
        <end position="1642"/>
    </location>
</feature>
<dbReference type="InterPro" id="IPR055274">
    <property type="entry name" value="SWO1"/>
</dbReference>
<sequence>MCLLLFLLPPVKLNCFLYWFSCAPDFKISFRDKQMDYNDNDYEGQNLDLAGEESSKISVLRPFALPKFDFDDSLHGHLRFDSLVENEVFLGIPSQEDNHWIEDFSRGGNGIEFSSSATESCALRRHINVWSEATSSESVEMLLKAVGQEEMVHGEKMVEESDPGDQLGSSTRVAENDSRDAYKVDDVNDGIPSLPPAEVVEFSFSSNQSSGVEINQTECTLQVQETKLSSYAVGIDNKDSSLTVAENLSIAVKRADNNQGETCGLVDESLPHQMQEVLPVHGKEIDNSNSSSMNFDVNAREYVEQDKTSSANFSSSCTAKSTFNPVDEQDIGCNETETRLNGISLEIEHIENQCSRETTSSAQSHKQEHGVDTCIASMLEVSKRHTIDDSSSRDNVCNKVALVVEPAASQHGDVSGPETKQLSESCIMLHERSSIVLPEEGIQDLGIGGNDAATPAFNGGNEMKQDTVIRSSERHKTLVGKEDVSAESNSSPAPSAAYEPTILHDVLDNPSEKDNDHKTDDTVGESGKSIGSIVSRECSEKSVNDGMEDSQNIPAPPKEEEDSVNPPLQGESISPSKKDIVSMQIDAHESAVNGSAPEEESEKLPLDSHEMVLDDVEKEAGSSCPAEAVEVQKPTGSKPDSPIGNDPALHSEVEGKNLAASPVEGDQFAYSREHIPPLSDTEHKDQSRETDSVALKQPSHSDPKEALENNELFPATEIENDTIAASATGEIKTSHQSISLLEISSENIPDEASKELNKLMDDPVNSLVAQNDGIEATPSKEQKIAESERDITDNSSKLSGAIQIAILEDVSLLLTSSTVEIDISNKDDVPAPGASCTDLTQIEVNEHASPKKINVENSGNLSNRSQTSGVNEPCKEDETFTFDTRPLESRSTEDADKSMQSFPALQACKMPGEGLPEAAVCSQTDPIVVKETSHVGSSTPGVCPPSGGVGATSERKSRRGGSRSGKGSLKKGNLAKETSALKQTEKGEKSSSFMSPSAAGKLMVFESGVKSRGHVTIPTSSMPDLNTSAPSSSFFQQPFTDLQQVQLRAQIFVYGSLIQGAAPDEACMVSAFDGGRSSWERSWRACVERFHGKKSQGNNTGTPVPSRSVKDVGAKSPDQNNRQGFPQSDVLSSTAARPSIKAIPSPVHSAIPLSSPLWNVSTPSGEALPPGSMSRSALIDYQAVSPLNPYQTPPLRNYVAHSTWPAQAPPAPFPVPWLASSQSSPFEISTSYPAFQSTEPVKLTAVKESPLPITSGLKHGPPIPTTNTGATAVLVAASPLDLKKVKASSGQTCETKTRKRKKSSGSEDVVQVTATAPLSDAVSAHSVPSQISNKAPTVEDLSRVSFIAQNQVGLFPRPVVGSYYSTSVAVSTPSSFAPKGPPSNQAFPVATPSIPSGHLSKGDINMDKRAFSAEGFRKVEEAKLQAQEAAAHAATAITHCDVWSQLELQKSSGLTLDAESKLASAAAAIAAAASVAKAAAAAAKIAADAAVQAKQMADEVLTKSGTSTSTEYNSNSINLVNASPTSISKGGDRNNTPSLMISAAREAARKRIEAASAATRHAENLDSILKAAELAAEAVAHAGKVVAMGDPFSLTALAEAGPSNYWKGPQVVGITGSKSNDLNNGKSISTNAAEVPGVNSQQKELDKDLWGTSHNMSPTERGSSKDTSDRVTLVANIKPHDERTLLDSTKTVLVVRDPDIESRSNISSTSMREGSLVEVLKDRGDSAKAWFSARVLSLKDAEALVCYDTLQSDEGSEQLKEWIMIEAKDGHAPKIRVPHVMTSVQLEGTRKRRRSAVKNYTWSVGDQVDVWLQDCWREGIIAEKNKRDATSFSVHFPAQGETLPVKLWHLRPSLVWSEGEWTEWHKAERDDSQKGDTPAEKRPKLGSTSIEAKGKAKMVKNIDFAEVGGNEELKLPLSSNEKVFTIGSTKEENKLNMARTMRSGLEKEGSKVVFGVPKPGKKRKFMEVSKHYVSDRISKTNVPNDSAKLSKFLMPQGSGSRGFKGTSKEKQVADSKIRPPKSGKPPSVPSRTLVRRDDSTSTRSNARTTSSDRISKESMSNDENESSEQNLAEVDEATEGAMVFSSQAPSQENRKKAVRNTKSERLNQGKLAPASRKIAKDEATEKLISEASEPRRSNRRIQPTSRLLEGLQSSLIISKIPSSSHDKGHRSHTKGRVRDVKFRP</sequence>
<feature type="compositionally biased region" description="Basic and acidic residues" evidence="1">
    <location>
        <begin position="2118"/>
        <end position="2136"/>
    </location>
</feature>
<evidence type="ECO:0000259" key="2">
    <source>
        <dbReference type="SMART" id="SM00743"/>
    </source>
</evidence>
<feature type="region of interest" description="Disordered" evidence="1">
    <location>
        <begin position="1988"/>
        <end position="2184"/>
    </location>
</feature>
<feature type="compositionally biased region" description="Polar residues" evidence="1">
    <location>
        <begin position="1652"/>
        <end position="1661"/>
    </location>
</feature>
<dbReference type="EMBL" id="PNBA02000004">
    <property type="protein sequence ID" value="KAG6427761.1"/>
    <property type="molecule type" value="Genomic_DNA"/>
</dbReference>
<feature type="domain" description="Agenet" evidence="2">
    <location>
        <begin position="1800"/>
        <end position="1858"/>
    </location>
</feature>